<dbReference type="Proteomes" id="UP000703893">
    <property type="component" value="Unassembled WGS sequence"/>
</dbReference>
<organism evidence="1 2">
    <name type="scientific">Candidatus Tanganyikabacteria bacterium</name>
    <dbReference type="NCBI Taxonomy" id="2961651"/>
    <lineage>
        <taxon>Bacteria</taxon>
        <taxon>Bacillati</taxon>
        <taxon>Candidatus Sericytochromatia</taxon>
        <taxon>Candidatus Tanganyikabacteria</taxon>
    </lineage>
</organism>
<dbReference type="EMBL" id="VGJX01000426">
    <property type="protein sequence ID" value="MBM3275060.1"/>
    <property type="molecule type" value="Genomic_DNA"/>
</dbReference>
<gene>
    <name evidence="1" type="ORF">FJZ00_07895</name>
</gene>
<protein>
    <submittedName>
        <fullName evidence="1">Uncharacterized protein</fullName>
    </submittedName>
</protein>
<proteinExistence type="predicted"/>
<evidence type="ECO:0000313" key="2">
    <source>
        <dbReference type="Proteomes" id="UP000703893"/>
    </source>
</evidence>
<evidence type="ECO:0000313" key="1">
    <source>
        <dbReference type="EMBL" id="MBM3275060.1"/>
    </source>
</evidence>
<name>A0A938BNF0_9BACT</name>
<comment type="caution">
    <text evidence="1">The sequence shown here is derived from an EMBL/GenBank/DDBJ whole genome shotgun (WGS) entry which is preliminary data.</text>
</comment>
<reference evidence="1 2" key="1">
    <citation type="submission" date="2019-03" db="EMBL/GenBank/DDBJ databases">
        <title>Lake Tanganyika Metagenome-Assembled Genomes (MAGs).</title>
        <authorList>
            <person name="Tran P."/>
        </authorList>
    </citation>
    <scope>NUCLEOTIDE SEQUENCE [LARGE SCALE GENOMIC DNA]</scope>
    <source>
        <strain evidence="1">K_DeepCast_65m_m2_236</strain>
    </source>
</reference>
<accession>A0A938BNF0</accession>
<sequence>MVDVDDAVLTAPVEISASGDFARVELREAGRGPDAPMVVMTNPIYFRP</sequence>
<dbReference type="AlphaFoldDB" id="A0A938BNF0"/>